<dbReference type="OrthoDB" id="2405412at2759"/>
<proteinExistence type="predicted"/>
<evidence type="ECO:0000313" key="1">
    <source>
        <dbReference type="EMBL" id="PCH35718.1"/>
    </source>
</evidence>
<gene>
    <name evidence="1" type="ORF">WOLCODRAFT_156417</name>
</gene>
<organism evidence="1 2">
    <name type="scientific">Wolfiporia cocos (strain MD-104)</name>
    <name type="common">Brown rot fungus</name>
    <dbReference type="NCBI Taxonomy" id="742152"/>
    <lineage>
        <taxon>Eukaryota</taxon>
        <taxon>Fungi</taxon>
        <taxon>Dikarya</taxon>
        <taxon>Basidiomycota</taxon>
        <taxon>Agaricomycotina</taxon>
        <taxon>Agaricomycetes</taxon>
        <taxon>Polyporales</taxon>
        <taxon>Phaeolaceae</taxon>
        <taxon>Wolfiporia</taxon>
    </lineage>
</organism>
<sequence length="91" mass="10218">MGRYRGRIADLSRKIEEIVEPSDVFESNGRPEDTCCAAVYLANYYNAVDHRTIAALSYPARFPSLLDDELALHNIMEKSWDTALPLCAQPA</sequence>
<dbReference type="EMBL" id="KB467854">
    <property type="protein sequence ID" value="PCH35718.1"/>
    <property type="molecule type" value="Genomic_DNA"/>
</dbReference>
<dbReference type="STRING" id="742152.A0A2H3JDF5"/>
<dbReference type="AlphaFoldDB" id="A0A2H3JDF5"/>
<accession>A0A2H3JDF5</accession>
<keyword evidence="2" id="KW-1185">Reference proteome</keyword>
<reference evidence="1 2" key="1">
    <citation type="journal article" date="2012" name="Science">
        <title>The Paleozoic origin of enzymatic lignin decomposition reconstructed from 31 fungal genomes.</title>
        <authorList>
            <person name="Floudas D."/>
            <person name="Binder M."/>
            <person name="Riley R."/>
            <person name="Barry K."/>
            <person name="Blanchette R.A."/>
            <person name="Henrissat B."/>
            <person name="Martinez A.T."/>
            <person name="Otillar R."/>
            <person name="Spatafora J.W."/>
            <person name="Yadav J.S."/>
            <person name="Aerts A."/>
            <person name="Benoit I."/>
            <person name="Boyd A."/>
            <person name="Carlson A."/>
            <person name="Copeland A."/>
            <person name="Coutinho P.M."/>
            <person name="de Vries R.P."/>
            <person name="Ferreira P."/>
            <person name="Findley K."/>
            <person name="Foster B."/>
            <person name="Gaskell J."/>
            <person name="Glotzer D."/>
            <person name="Gorecki P."/>
            <person name="Heitman J."/>
            <person name="Hesse C."/>
            <person name="Hori C."/>
            <person name="Igarashi K."/>
            <person name="Jurgens J.A."/>
            <person name="Kallen N."/>
            <person name="Kersten P."/>
            <person name="Kohler A."/>
            <person name="Kuees U."/>
            <person name="Kumar T.K.A."/>
            <person name="Kuo A."/>
            <person name="LaButti K."/>
            <person name="Larrondo L.F."/>
            <person name="Lindquist E."/>
            <person name="Ling A."/>
            <person name="Lombard V."/>
            <person name="Lucas S."/>
            <person name="Lundell T."/>
            <person name="Martin R."/>
            <person name="McLaughlin D.J."/>
            <person name="Morgenstern I."/>
            <person name="Morin E."/>
            <person name="Murat C."/>
            <person name="Nagy L.G."/>
            <person name="Nolan M."/>
            <person name="Ohm R.A."/>
            <person name="Patyshakuliyeva A."/>
            <person name="Rokas A."/>
            <person name="Ruiz-Duenas F.J."/>
            <person name="Sabat G."/>
            <person name="Salamov A."/>
            <person name="Samejima M."/>
            <person name="Schmutz J."/>
            <person name="Slot J.C."/>
            <person name="St John F."/>
            <person name="Stenlid J."/>
            <person name="Sun H."/>
            <person name="Sun S."/>
            <person name="Syed K."/>
            <person name="Tsang A."/>
            <person name="Wiebenga A."/>
            <person name="Young D."/>
            <person name="Pisabarro A."/>
            <person name="Eastwood D.C."/>
            <person name="Martin F."/>
            <person name="Cullen D."/>
            <person name="Grigoriev I.V."/>
            <person name="Hibbett D.S."/>
        </authorList>
    </citation>
    <scope>NUCLEOTIDE SEQUENCE [LARGE SCALE GENOMIC DNA]</scope>
    <source>
        <strain evidence="1 2">MD-104</strain>
    </source>
</reference>
<protein>
    <submittedName>
        <fullName evidence="1">Uncharacterized protein</fullName>
    </submittedName>
</protein>
<evidence type="ECO:0000313" key="2">
    <source>
        <dbReference type="Proteomes" id="UP000218811"/>
    </source>
</evidence>
<dbReference type="Proteomes" id="UP000218811">
    <property type="component" value="Unassembled WGS sequence"/>
</dbReference>
<name>A0A2H3JDF5_WOLCO</name>